<dbReference type="InterPro" id="IPR036388">
    <property type="entry name" value="WH-like_DNA-bd_sf"/>
</dbReference>
<dbReference type="CDD" id="cd06170">
    <property type="entry name" value="LuxR_C_like"/>
    <property type="match status" value="1"/>
</dbReference>
<protein>
    <submittedName>
        <fullName evidence="5">LuxR C-terminal-related transcriptional regulator</fullName>
    </submittedName>
</protein>
<evidence type="ECO:0000313" key="5">
    <source>
        <dbReference type="EMBL" id="GAA4482936.1"/>
    </source>
</evidence>
<proteinExistence type="predicted"/>
<accession>A0ABP8P9J0</accession>
<keyword evidence="6" id="KW-1185">Reference proteome</keyword>
<name>A0ABP8P9J0_9NOCA</name>
<keyword evidence="2" id="KW-0238">DNA-binding</keyword>
<dbReference type="PANTHER" id="PTHR44688:SF16">
    <property type="entry name" value="DNA-BINDING TRANSCRIPTIONAL ACTIVATOR DEVR_DOSR"/>
    <property type="match status" value="1"/>
</dbReference>
<sequence length="837" mass="87380">MILVGPLGVGKTTLARAISTRDHRDCLWVAGTESCRHLPLGAFAHLLDIGPDPDPVTALADARAALGRRDGATLVVDDADLLDPLSEELIRTLAADARLRLLVTCSGGRTASVRALLGDGVLGSVELTAFDRDEAQQAVEAALGDPVDRVALHRMWEASEGNPLYLRHLVEGSWDAGLFHRCGGIWQLGGRPVVSAALESLLGARLRGCAADVYEVFLLSAFGGTLDVDLLGRLASPGAVAAAVSSGFLRVDGGRTARLSHPVLGVLLRAQTGVLAARAVRGRLVRALAGGGAEADPTRRAELSLDGDVEVDVATLVGAAERACALGDDALAERVSAAAFARGGGVRAGALLAQSTRWRGRAGAADALLTEFDPRRLSEPELVVWELSRVCGLYASDRVVEAYRALAALTARTTGTAARDLLVSVTVAFDFFANDLPRALELADTLVEAEHCFGPALTVVASAGGCALARAGRADRVPMLAARALGAARPAGATVVAGRIGVAEMSAVTLAGYLAGIDTVLERYTGPEVVGRPRSVTDAYIRGLAHRATGRLDRAEEEFRRAGAAAVSGEQRMWIGLCSVELAQVLGARGRAGDAAHALDRADAVHGRYLASFEPDLLLARAWVAAARGEHRRAIAAARRAAALARAGSMFGVEVVALHTSVRFGDRSAAGRLRGLARRVDGPFVRAAAAHAGALEARDGDGLDRAANEFAEMGALLGALDAAAQAALMHRRAGRTGKEMRSVATARRLAARCGGARTPALAAAESPASLTERERLVVSLVVDGLTNREIAERLTLSVRTVEGHVYRASGKLGAHDREGLVDKMSRCQASDVTPRSR</sequence>
<keyword evidence="3" id="KW-0804">Transcription</keyword>
<dbReference type="InterPro" id="IPR011990">
    <property type="entry name" value="TPR-like_helical_dom_sf"/>
</dbReference>
<dbReference type="InterPro" id="IPR049945">
    <property type="entry name" value="AAA_22"/>
</dbReference>
<reference evidence="6" key="1">
    <citation type="journal article" date="2019" name="Int. J. Syst. Evol. Microbiol.">
        <title>The Global Catalogue of Microorganisms (GCM) 10K type strain sequencing project: providing services to taxonomists for standard genome sequencing and annotation.</title>
        <authorList>
            <consortium name="The Broad Institute Genomics Platform"/>
            <consortium name="The Broad Institute Genome Sequencing Center for Infectious Disease"/>
            <person name="Wu L."/>
            <person name="Ma J."/>
        </authorList>
    </citation>
    <scope>NUCLEOTIDE SEQUENCE [LARGE SCALE GENOMIC DNA]</scope>
    <source>
        <strain evidence="6">JCM 32206</strain>
    </source>
</reference>
<dbReference type="PRINTS" id="PR00038">
    <property type="entry name" value="HTHLUXR"/>
</dbReference>
<keyword evidence="1" id="KW-0805">Transcription regulation</keyword>
<evidence type="ECO:0000256" key="3">
    <source>
        <dbReference type="ARBA" id="ARBA00023163"/>
    </source>
</evidence>
<dbReference type="InterPro" id="IPR000792">
    <property type="entry name" value="Tscrpt_reg_LuxR_C"/>
</dbReference>
<dbReference type="Proteomes" id="UP001501183">
    <property type="component" value="Unassembled WGS sequence"/>
</dbReference>
<gene>
    <name evidence="5" type="ORF">GCM10023094_33830</name>
</gene>
<evidence type="ECO:0000259" key="4">
    <source>
        <dbReference type="PROSITE" id="PS50043"/>
    </source>
</evidence>
<dbReference type="SUPFAM" id="SSF52540">
    <property type="entry name" value="P-loop containing nucleoside triphosphate hydrolases"/>
    <property type="match status" value="1"/>
</dbReference>
<dbReference type="SUPFAM" id="SSF46894">
    <property type="entry name" value="C-terminal effector domain of the bipartite response regulators"/>
    <property type="match status" value="1"/>
</dbReference>
<dbReference type="InterPro" id="IPR016032">
    <property type="entry name" value="Sig_transdc_resp-reg_C-effctor"/>
</dbReference>
<organism evidence="5 6">
    <name type="scientific">Rhodococcus olei</name>
    <dbReference type="NCBI Taxonomy" id="2161675"/>
    <lineage>
        <taxon>Bacteria</taxon>
        <taxon>Bacillati</taxon>
        <taxon>Actinomycetota</taxon>
        <taxon>Actinomycetes</taxon>
        <taxon>Mycobacteriales</taxon>
        <taxon>Nocardiaceae</taxon>
        <taxon>Rhodococcus</taxon>
    </lineage>
</organism>
<feature type="domain" description="HTH luxR-type" evidence="4">
    <location>
        <begin position="763"/>
        <end position="828"/>
    </location>
</feature>
<evidence type="ECO:0000256" key="2">
    <source>
        <dbReference type="ARBA" id="ARBA00023125"/>
    </source>
</evidence>
<dbReference type="EMBL" id="BAABFB010000050">
    <property type="protein sequence ID" value="GAA4482936.1"/>
    <property type="molecule type" value="Genomic_DNA"/>
</dbReference>
<dbReference type="PANTHER" id="PTHR44688">
    <property type="entry name" value="DNA-BINDING TRANSCRIPTIONAL ACTIVATOR DEVR_DOSR"/>
    <property type="match status" value="1"/>
</dbReference>
<dbReference type="Gene3D" id="1.25.40.10">
    <property type="entry name" value="Tetratricopeptide repeat domain"/>
    <property type="match status" value="1"/>
</dbReference>
<dbReference type="PROSITE" id="PS00622">
    <property type="entry name" value="HTH_LUXR_1"/>
    <property type="match status" value="1"/>
</dbReference>
<dbReference type="Pfam" id="PF00196">
    <property type="entry name" value="GerE"/>
    <property type="match status" value="1"/>
</dbReference>
<evidence type="ECO:0000313" key="6">
    <source>
        <dbReference type="Proteomes" id="UP001501183"/>
    </source>
</evidence>
<dbReference type="Pfam" id="PF13401">
    <property type="entry name" value="AAA_22"/>
    <property type="match status" value="1"/>
</dbReference>
<dbReference type="Gene3D" id="3.40.50.300">
    <property type="entry name" value="P-loop containing nucleotide triphosphate hydrolases"/>
    <property type="match status" value="1"/>
</dbReference>
<comment type="caution">
    <text evidence="5">The sequence shown here is derived from an EMBL/GenBank/DDBJ whole genome shotgun (WGS) entry which is preliminary data.</text>
</comment>
<dbReference type="Gene3D" id="1.10.10.10">
    <property type="entry name" value="Winged helix-like DNA-binding domain superfamily/Winged helix DNA-binding domain"/>
    <property type="match status" value="1"/>
</dbReference>
<evidence type="ECO:0000256" key="1">
    <source>
        <dbReference type="ARBA" id="ARBA00023015"/>
    </source>
</evidence>
<dbReference type="InterPro" id="IPR027417">
    <property type="entry name" value="P-loop_NTPase"/>
</dbReference>
<dbReference type="SMART" id="SM00421">
    <property type="entry name" value="HTH_LUXR"/>
    <property type="match status" value="1"/>
</dbReference>
<dbReference type="PROSITE" id="PS50043">
    <property type="entry name" value="HTH_LUXR_2"/>
    <property type="match status" value="1"/>
</dbReference>